<organism evidence="1 2">
    <name type="scientific">Pseudonocardia ammonioxydans</name>
    <dbReference type="NCBI Taxonomy" id="260086"/>
    <lineage>
        <taxon>Bacteria</taxon>
        <taxon>Bacillati</taxon>
        <taxon>Actinomycetota</taxon>
        <taxon>Actinomycetes</taxon>
        <taxon>Pseudonocardiales</taxon>
        <taxon>Pseudonocardiaceae</taxon>
        <taxon>Pseudonocardia</taxon>
    </lineage>
</organism>
<dbReference type="EMBL" id="FOUY01000004">
    <property type="protein sequence ID" value="SFM90796.1"/>
    <property type="molecule type" value="Genomic_DNA"/>
</dbReference>
<evidence type="ECO:0000313" key="2">
    <source>
        <dbReference type="Proteomes" id="UP000199614"/>
    </source>
</evidence>
<dbReference type="Proteomes" id="UP000199614">
    <property type="component" value="Unassembled WGS sequence"/>
</dbReference>
<dbReference type="STRING" id="260086.SAMN05216207_1004208"/>
<protein>
    <recommendedName>
        <fullName evidence="3">Transcriptional regulator, AbiEi antitoxin, Type IV TA system</fullName>
    </recommendedName>
</protein>
<proteinExistence type="predicted"/>
<evidence type="ECO:0000313" key="1">
    <source>
        <dbReference type="EMBL" id="SFM90796.1"/>
    </source>
</evidence>
<accession>A0A1I4UPA1</accession>
<dbReference type="OrthoDB" id="4870610at2"/>
<dbReference type="AlphaFoldDB" id="A0A1I4UPA1"/>
<reference evidence="1 2" key="1">
    <citation type="submission" date="2016-10" db="EMBL/GenBank/DDBJ databases">
        <authorList>
            <person name="de Groot N.N."/>
        </authorList>
    </citation>
    <scope>NUCLEOTIDE SEQUENCE [LARGE SCALE GENOMIC DNA]</scope>
    <source>
        <strain evidence="1 2">CGMCC 4.1877</strain>
    </source>
</reference>
<name>A0A1I4UPA1_PSUAM</name>
<keyword evidence="2" id="KW-1185">Reference proteome</keyword>
<gene>
    <name evidence="1" type="ORF">SAMN05216207_1004208</name>
</gene>
<sequence>MTAALCRAGIVRVARLVELGVDRRTISRRCRPGGPWSRLGPGVVKLSNGPHTREDRRIATLLQAGPGAMLTGLDALELHGVRTAPTPHGPVHVLIPHDRRRSTGALMLPERSRRVPEPVRGRRHSVAPVARAVVDAARRSRDPDLVRTLFADVVQHGHCAVAELVAELGECSSRGTAMPRTVLAEIVAGVRSVAEADARRLLRRSRLPEPEMNVRLAGCDGRLVAVVDLWWDDVGMAWEIDSVEFHLSPDDYARTVRRRSELSRRGVVVVQSLPGDLRRRPDEVLDELDRSYTRAGLLPAPEVTRELAPV</sequence>
<dbReference type="RefSeq" id="WP_093338632.1">
    <property type="nucleotide sequence ID" value="NZ_FOUY01000004.1"/>
</dbReference>
<evidence type="ECO:0008006" key="3">
    <source>
        <dbReference type="Google" id="ProtNLM"/>
    </source>
</evidence>